<organism evidence="2 3">
    <name type="scientific">Bremia lactucae</name>
    <name type="common">Lettuce downy mildew</name>
    <dbReference type="NCBI Taxonomy" id="4779"/>
    <lineage>
        <taxon>Eukaryota</taxon>
        <taxon>Sar</taxon>
        <taxon>Stramenopiles</taxon>
        <taxon>Oomycota</taxon>
        <taxon>Peronosporomycetes</taxon>
        <taxon>Peronosporales</taxon>
        <taxon>Peronosporaceae</taxon>
        <taxon>Bremia</taxon>
    </lineage>
</organism>
<evidence type="ECO:0000313" key="3">
    <source>
        <dbReference type="Proteomes" id="UP000294530"/>
    </source>
</evidence>
<dbReference type="RefSeq" id="XP_067816072.1">
    <property type="nucleotide sequence ID" value="XM_067966864.1"/>
</dbReference>
<sequence>MLKGLRKDLTGRAKICTTATDFRQLQAAWYLLPGETVMFAFISSKKEFAFTNEALIMIVGESATTTRKLVHRMSYQECPIYNVVFETTGRLDRDCAIQFRIGQTHVSIEIARKEEASVKRFYKTLWLLGREQETRMRTWEQAQKGLDRAAKSLTIRKGHELVSQASHVAAWLENTFFQYNSRCYRDIITAAMKSTAPSV</sequence>
<dbReference type="InterPro" id="IPR012544">
    <property type="entry name" value="PHb"/>
</dbReference>
<protein>
    <recommendedName>
        <fullName evidence="1">Bacterial Pleckstrin homology domain-containing protein</fullName>
    </recommendedName>
</protein>
<dbReference type="AlphaFoldDB" id="A0A976FGW5"/>
<dbReference type="KEGG" id="blac:94352535"/>
<dbReference type="InterPro" id="IPR037063">
    <property type="entry name" value="PHb_sf"/>
</dbReference>
<dbReference type="Gene3D" id="2.30.29.50">
    <property type="entry name" value="Bacterial Pleckstrin homology domain"/>
    <property type="match status" value="1"/>
</dbReference>
<keyword evidence="3" id="KW-1185">Reference proteome</keyword>
<dbReference type="OrthoDB" id="2096634at2759"/>
<gene>
    <name evidence="2" type="ORF">CCR75_008816</name>
</gene>
<dbReference type="Proteomes" id="UP000294530">
    <property type="component" value="Unassembled WGS sequence"/>
</dbReference>
<dbReference type="Pfam" id="PF08000">
    <property type="entry name" value="bPH_1"/>
    <property type="match status" value="1"/>
</dbReference>
<dbReference type="SUPFAM" id="SSF50729">
    <property type="entry name" value="PH domain-like"/>
    <property type="match status" value="1"/>
</dbReference>
<evidence type="ECO:0000259" key="1">
    <source>
        <dbReference type="Pfam" id="PF08000"/>
    </source>
</evidence>
<dbReference type="PANTHER" id="PTHR35796:SF3">
    <property type="entry name" value="BHLH DOMAIN-CONTAINING PROTEIN"/>
    <property type="match status" value="1"/>
</dbReference>
<dbReference type="GeneID" id="94352535"/>
<dbReference type="EMBL" id="SHOA02000017">
    <property type="protein sequence ID" value="TDH66573.1"/>
    <property type="molecule type" value="Genomic_DNA"/>
</dbReference>
<evidence type="ECO:0000313" key="2">
    <source>
        <dbReference type="EMBL" id="TDH66573.1"/>
    </source>
</evidence>
<dbReference type="PANTHER" id="PTHR35796">
    <property type="entry name" value="HYPOTHETICAL CYTOSOLIC PROTEIN"/>
    <property type="match status" value="1"/>
</dbReference>
<feature type="domain" description="Bacterial Pleckstrin homology" evidence="1">
    <location>
        <begin position="26"/>
        <end position="125"/>
    </location>
</feature>
<accession>A0A976FGW5</accession>
<comment type="caution">
    <text evidence="2">The sequence shown here is derived from an EMBL/GenBank/DDBJ whole genome shotgun (WGS) entry which is preliminary data.</text>
</comment>
<reference evidence="2 3" key="1">
    <citation type="journal article" date="2021" name="Genome Biol.">
        <title>AFLAP: assembly-free linkage analysis pipeline using k-mers from genome sequencing data.</title>
        <authorList>
            <person name="Fletcher K."/>
            <person name="Zhang L."/>
            <person name="Gil J."/>
            <person name="Han R."/>
            <person name="Cavanaugh K."/>
            <person name="Michelmore R."/>
        </authorList>
    </citation>
    <scope>NUCLEOTIDE SEQUENCE [LARGE SCALE GENOMIC DNA]</scope>
    <source>
        <strain evidence="2 3">SF5</strain>
    </source>
</reference>
<proteinExistence type="predicted"/>
<name>A0A976FGW5_BRELC</name>